<keyword evidence="5" id="KW-1185">Reference proteome</keyword>
<feature type="domain" description="HAMP" evidence="3">
    <location>
        <begin position="312"/>
        <end position="364"/>
    </location>
</feature>
<dbReference type="SUPFAM" id="SSF158472">
    <property type="entry name" value="HAMP domain-like"/>
    <property type="match status" value="1"/>
</dbReference>
<keyword evidence="1" id="KW-0812">Transmembrane</keyword>
<dbReference type="CDD" id="cd07302">
    <property type="entry name" value="CHD"/>
    <property type="match status" value="1"/>
</dbReference>
<keyword evidence="1" id="KW-1133">Transmembrane helix</keyword>
<dbReference type="GO" id="GO:0035556">
    <property type="term" value="P:intracellular signal transduction"/>
    <property type="evidence" value="ECO:0007669"/>
    <property type="project" value="InterPro"/>
</dbReference>
<dbReference type="KEGG" id="bbae:FRD01_06135"/>
<keyword evidence="1" id="KW-0472">Membrane</keyword>
<name>A0A5B8XT58_9DELT</name>
<dbReference type="Pfam" id="PF00211">
    <property type="entry name" value="Guanylate_cyc"/>
    <property type="match status" value="1"/>
</dbReference>
<dbReference type="Proteomes" id="UP000321595">
    <property type="component" value="Chromosome"/>
</dbReference>
<dbReference type="PROSITE" id="PS50885">
    <property type="entry name" value="HAMP"/>
    <property type="match status" value="1"/>
</dbReference>
<dbReference type="Gene3D" id="3.30.70.1230">
    <property type="entry name" value="Nucleotide cyclase"/>
    <property type="match status" value="1"/>
</dbReference>
<dbReference type="PROSITE" id="PS50125">
    <property type="entry name" value="GUANYLATE_CYCLASE_2"/>
    <property type="match status" value="1"/>
</dbReference>
<reference evidence="4 5" key="1">
    <citation type="submission" date="2019-08" db="EMBL/GenBank/DDBJ databases">
        <authorList>
            <person name="Liang Q."/>
        </authorList>
    </citation>
    <scope>NUCLEOTIDE SEQUENCE [LARGE SCALE GENOMIC DNA]</scope>
    <source>
        <strain evidence="4 5">V1718</strain>
    </source>
</reference>
<dbReference type="SMART" id="SM00044">
    <property type="entry name" value="CYCc"/>
    <property type="match status" value="1"/>
</dbReference>
<accession>A0A5B8XT58</accession>
<dbReference type="OrthoDB" id="9806735at2"/>
<dbReference type="Gene3D" id="3.30.450.20">
    <property type="entry name" value="PAS domain"/>
    <property type="match status" value="1"/>
</dbReference>
<feature type="domain" description="Guanylate cyclase" evidence="2">
    <location>
        <begin position="405"/>
        <end position="537"/>
    </location>
</feature>
<dbReference type="GO" id="GO:0016020">
    <property type="term" value="C:membrane"/>
    <property type="evidence" value="ECO:0007669"/>
    <property type="project" value="InterPro"/>
</dbReference>
<dbReference type="Gene3D" id="1.10.8.500">
    <property type="entry name" value="HAMP domain in histidine kinase"/>
    <property type="match status" value="1"/>
</dbReference>
<gene>
    <name evidence="4" type="ORF">FRD01_06135</name>
</gene>
<sequence length="583" mass="63108">MSERVKFPLWVKLSLFGTLGAVIPTLVVGFGLIDVNESTLKTQSREFRLAIAEDIAGNMDGALERSKVTMATISSVLTGTELSEDQRIELALRLVEGESFVDRVTIYGPEGDYIATITQGAQAPANGLEDRVKDATQNAGFLIGEPALDAGGNLRVPLYAPLKPDPKAELITGFMEASLSLEQIQKRVEIVAGSRLSGIGESGGSALSVVDSKGRVLAHSDPSKRLQPTSFDGLLGQDISTLVGAQVAYSGESSDRQRLVSAKPLENLPWITVVDIPLEEAYASVSRMRTIVSIVTIVAALLALIFAFLVARRVTRPIEALVGFTRTLAQRKFSERVNVKTSDEVALLAGGMNRAAEELQASEEAMAREIAIRNDLGRYLPKELVENVVRREQDMQLGGARREITVLFADVVRFTPLCEKMEPEQVVAILNELFTILTEIVFKYGGTIDKFLGDCVMAFWGAPNPIEDHAIKALEAAEEMQTWLEVGNARWKEAYGITVELAIGVNTGPAIIGNIGSETRMEYTAIGNAVNVAARLEALARPRQILTTAATRDAAGDIFDFGKTSTELLTQGGEPVDVYEVIL</sequence>
<dbReference type="InterPro" id="IPR003660">
    <property type="entry name" value="HAMP_dom"/>
</dbReference>
<dbReference type="InterPro" id="IPR001054">
    <property type="entry name" value="A/G_cyclase"/>
</dbReference>
<dbReference type="AlphaFoldDB" id="A0A5B8XT58"/>
<dbReference type="SMART" id="SM00304">
    <property type="entry name" value="HAMP"/>
    <property type="match status" value="1"/>
</dbReference>
<evidence type="ECO:0000256" key="1">
    <source>
        <dbReference type="SAM" id="Phobius"/>
    </source>
</evidence>
<dbReference type="InterPro" id="IPR050697">
    <property type="entry name" value="Adenylyl/Guanylyl_Cyclase_3/4"/>
</dbReference>
<dbReference type="CDD" id="cd06225">
    <property type="entry name" value="HAMP"/>
    <property type="match status" value="1"/>
</dbReference>
<organism evidence="4 5">
    <name type="scientific">Microvenator marinus</name>
    <dbReference type="NCBI Taxonomy" id="2600177"/>
    <lineage>
        <taxon>Bacteria</taxon>
        <taxon>Deltaproteobacteria</taxon>
        <taxon>Bradymonadales</taxon>
        <taxon>Microvenatoraceae</taxon>
        <taxon>Microvenator</taxon>
    </lineage>
</organism>
<feature type="transmembrane region" description="Helical" evidence="1">
    <location>
        <begin position="291"/>
        <end position="311"/>
    </location>
</feature>
<protein>
    <submittedName>
        <fullName evidence="4">HAMP domain-containing protein</fullName>
    </submittedName>
</protein>
<dbReference type="GO" id="GO:0009190">
    <property type="term" value="P:cyclic nucleotide biosynthetic process"/>
    <property type="evidence" value="ECO:0007669"/>
    <property type="project" value="InterPro"/>
</dbReference>
<evidence type="ECO:0000313" key="4">
    <source>
        <dbReference type="EMBL" id="QED26826.1"/>
    </source>
</evidence>
<dbReference type="PANTHER" id="PTHR43081">
    <property type="entry name" value="ADENYLATE CYCLASE, TERMINAL-DIFFERENTIATION SPECIFIC-RELATED"/>
    <property type="match status" value="1"/>
</dbReference>
<evidence type="ECO:0000259" key="2">
    <source>
        <dbReference type="PROSITE" id="PS50125"/>
    </source>
</evidence>
<dbReference type="EMBL" id="CP042467">
    <property type="protein sequence ID" value="QED26826.1"/>
    <property type="molecule type" value="Genomic_DNA"/>
</dbReference>
<dbReference type="GO" id="GO:0004016">
    <property type="term" value="F:adenylate cyclase activity"/>
    <property type="evidence" value="ECO:0007669"/>
    <property type="project" value="UniProtKB-ARBA"/>
</dbReference>
<evidence type="ECO:0000313" key="5">
    <source>
        <dbReference type="Proteomes" id="UP000321595"/>
    </source>
</evidence>
<evidence type="ECO:0000259" key="3">
    <source>
        <dbReference type="PROSITE" id="PS50885"/>
    </source>
</evidence>
<dbReference type="PANTHER" id="PTHR43081:SF1">
    <property type="entry name" value="ADENYLATE CYCLASE, TERMINAL-DIFFERENTIATION SPECIFIC"/>
    <property type="match status" value="1"/>
</dbReference>
<proteinExistence type="predicted"/>
<dbReference type="SUPFAM" id="SSF55073">
    <property type="entry name" value="Nucleotide cyclase"/>
    <property type="match status" value="1"/>
</dbReference>
<dbReference type="RefSeq" id="WP_146958511.1">
    <property type="nucleotide sequence ID" value="NZ_CP042467.1"/>
</dbReference>
<dbReference type="InterPro" id="IPR029787">
    <property type="entry name" value="Nucleotide_cyclase"/>
</dbReference>
<dbReference type="Pfam" id="PF00672">
    <property type="entry name" value="HAMP"/>
    <property type="match status" value="1"/>
</dbReference>